<accession>A0A2K5APQ6</accession>
<feature type="compositionally biased region" description="Basic residues" evidence="6">
    <location>
        <begin position="120"/>
        <end position="131"/>
    </location>
</feature>
<dbReference type="EMBL" id="LT981265">
    <property type="protein sequence ID" value="SPC33614.1"/>
    <property type="molecule type" value="Genomic_DNA"/>
</dbReference>
<comment type="similarity">
    <text evidence="5">Belongs to the 4-toluene sulfonate uptake permease (TSUP) (TC 2.A.102) family.</text>
</comment>
<keyword evidence="2 5" id="KW-0812">Transmembrane</keyword>
<feature type="region of interest" description="Disordered" evidence="6">
    <location>
        <begin position="67"/>
        <end position="131"/>
    </location>
</feature>
<keyword evidence="8" id="KW-1185">Reference proteome</keyword>
<feature type="compositionally biased region" description="Basic and acidic residues" evidence="6">
    <location>
        <begin position="76"/>
        <end position="86"/>
    </location>
</feature>
<dbReference type="KEGG" id="ncv:NCAV_0420"/>
<keyword evidence="5" id="KW-1003">Cell membrane</keyword>
<feature type="transmembrane region" description="Helical" evidence="5">
    <location>
        <begin position="291"/>
        <end position="310"/>
    </location>
</feature>
<feature type="transmembrane region" description="Helical" evidence="5">
    <location>
        <begin position="7"/>
        <end position="35"/>
    </location>
</feature>
<dbReference type="Proteomes" id="UP000236248">
    <property type="component" value="Chromosome NCAV"/>
</dbReference>
<evidence type="ECO:0000256" key="5">
    <source>
        <dbReference type="RuleBase" id="RU363041"/>
    </source>
</evidence>
<dbReference type="PANTHER" id="PTHR43701:SF2">
    <property type="entry name" value="MEMBRANE TRANSPORTER PROTEIN YJNA-RELATED"/>
    <property type="match status" value="1"/>
</dbReference>
<dbReference type="InterPro" id="IPR002781">
    <property type="entry name" value="TM_pro_TauE-like"/>
</dbReference>
<dbReference type="PANTHER" id="PTHR43701">
    <property type="entry name" value="MEMBRANE TRANSPORTER PROTEIN MJ0441-RELATED"/>
    <property type="match status" value="1"/>
</dbReference>
<keyword evidence="4 5" id="KW-0472">Membrane</keyword>
<evidence type="ECO:0000256" key="3">
    <source>
        <dbReference type="ARBA" id="ARBA00022989"/>
    </source>
</evidence>
<evidence type="ECO:0000256" key="2">
    <source>
        <dbReference type="ARBA" id="ARBA00022692"/>
    </source>
</evidence>
<protein>
    <recommendedName>
        <fullName evidence="5">Probable membrane transporter protein</fullName>
    </recommendedName>
</protein>
<evidence type="ECO:0000256" key="4">
    <source>
        <dbReference type="ARBA" id="ARBA00023136"/>
    </source>
</evidence>
<feature type="transmembrane region" description="Helical" evidence="5">
    <location>
        <begin position="169"/>
        <end position="188"/>
    </location>
</feature>
<sequence length="315" mass="33445">MIGLDAIGILVVVVVGISAGILGSLLGLGGGFIIVPALAFLGIEPSRIAGTSMFTVLSTSASSTASYAMQRGSRSNYREREDHSNDSNRTNMGSSSSYDSNGDGDGSNDNDDGSDGRDRQNKKKRRGSSRRGVGRIDYATASRLAVFALPGAVIGAYSSSLLDLASFKLYFALLLAGVASYMLINPYYHVKEKHYPKQVSYAVSFLSGFIASLFGVGGGAILVPMMLMVLRMDMHVAVPTVHLIILLSSISGVATHAMLGHPEYMLAVMLVGGTFTGAQIGSRLLGRVRDIVLRRLVSIAMMIVAARLIYDSIIH</sequence>
<feature type="transmembrane region" description="Helical" evidence="5">
    <location>
        <begin position="200"/>
        <end position="230"/>
    </location>
</feature>
<gene>
    <name evidence="7" type="ORF">NCAV_0420</name>
</gene>
<dbReference type="Pfam" id="PF01925">
    <property type="entry name" value="TauE"/>
    <property type="match status" value="2"/>
</dbReference>
<dbReference type="GO" id="GO:0005886">
    <property type="term" value="C:plasma membrane"/>
    <property type="evidence" value="ECO:0007669"/>
    <property type="project" value="UniProtKB-SubCell"/>
</dbReference>
<dbReference type="InterPro" id="IPR051598">
    <property type="entry name" value="TSUP/Inactive_protease-like"/>
</dbReference>
<evidence type="ECO:0000256" key="1">
    <source>
        <dbReference type="ARBA" id="ARBA00004141"/>
    </source>
</evidence>
<dbReference type="AlphaFoldDB" id="A0A2K5APQ6"/>
<evidence type="ECO:0000313" key="7">
    <source>
        <dbReference type="EMBL" id="SPC33614.1"/>
    </source>
</evidence>
<comment type="subcellular location">
    <subcellularLocation>
        <location evidence="5">Cell membrane</location>
        <topology evidence="5">Multi-pass membrane protein</topology>
    </subcellularLocation>
    <subcellularLocation>
        <location evidence="1">Membrane</location>
        <topology evidence="1">Multi-pass membrane protein</topology>
    </subcellularLocation>
</comment>
<feature type="transmembrane region" description="Helical" evidence="5">
    <location>
        <begin position="136"/>
        <end position="157"/>
    </location>
</feature>
<organism evidence="7 8">
    <name type="scientific">Candidatus Nitrosocaldus cavascurensis</name>
    <dbReference type="NCBI Taxonomy" id="2058097"/>
    <lineage>
        <taxon>Archaea</taxon>
        <taxon>Nitrososphaerota</taxon>
        <taxon>Nitrososphaeria</taxon>
        <taxon>Candidatus Nitrosocaldales</taxon>
        <taxon>Candidatus Nitrosocaldaceae</taxon>
        <taxon>Candidatus Nitrosocaldus</taxon>
    </lineage>
</organism>
<name>A0A2K5APQ6_9ARCH</name>
<proteinExistence type="inferred from homology"/>
<feature type="transmembrane region" description="Helical" evidence="5">
    <location>
        <begin position="236"/>
        <end position="257"/>
    </location>
</feature>
<evidence type="ECO:0000313" key="8">
    <source>
        <dbReference type="Proteomes" id="UP000236248"/>
    </source>
</evidence>
<reference evidence="8" key="1">
    <citation type="submission" date="2018-01" db="EMBL/GenBank/DDBJ databases">
        <authorList>
            <person name="Kerou L M."/>
        </authorList>
    </citation>
    <scope>NUCLEOTIDE SEQUENCE [LARGE SCALE GENOMIC DNA]</scope>
    <source>
        <strain evidence="8">SCU2</strain>
    </source>
</reference>
<evidence type="ECO:0000256" key="6">
    <source>
        <dbReference type="SAM" id="MobiDB-lite"/>
    </source>
</evidence>
<feature type="transmembrane region" description="Helical" evidence="5">
    <location>
        <begin position="47"/>
        <end position="68"/>
    </location>
</feature>
<keyword evidence="3 5" id="KW-1133">Transmembrane helix</keyword>